<evidence type="ECO:0000256" key="1">
    <source>
        <dbReference type="ARBA" id="ARBA00001947"/>
    </source>
</evidence>
<dbReference type="CDD" id="cd03894">
    <property type="entry name" value="M20_ArgE"/>
    <property type="match status" value="1"/>
</dbReference>
<dbReference type="PROSITE" id="PS00759">
    <property type="entry name" value="ARGE_DAPE_CPG2_2"/>
    <property type="match status" value="1"/>
</dbReference>
<dbReference type="InterPro" id="IPR001261">
    <property type="entry name" value="ArgE/DapE_CS"/>
</dbReference>
<dbReference type="GO" id="GO:0008777">
    <property type="term" value="F:acetylornithine deacetylase activity"/>
    <property type="evidence" value="ECO:0007669"/>
    <property type="project" value="UniProtKB-EC"/>
</dbReference>
<dbReference type="EMBL" id="LNYP01000029">
    <property type="protein sequence ID" value="KTD38042.1"/>
    <property type="molecule type" value="Genomic_DNA"/>
</dbReference>
<comment type="similarity">
    <text evidence="3">Belongs to the peptidase M20A family. ArgE subfamily.</text>
</comment>
<keyword evidence="10" id="KW-0170">Cobalt</keyword>
<evidence type="ECO:0000256" key="2">
    <source>
        <dbReference type="ARBA" id="ARBA00004496"/>
    </source>
</evidence>
<dbReference type="RefSeq" id="WP_025385742.1">
    <property type="nucleotide sequence ID" value="NZ_LCUA01000004.1"/>
</dbReference>
<dbReference type="Gene3D" id="3.30.70.360">
    <property type="match status" value="1"/>
</dbReference>
<dbReference type="Gene3D" id="3.40.630.10">
    <property type="entry name" value="Zn peptidases"/>
    <property type="match status" value="1"/>
</dbReference>
<name>A0A0W0X0F9_9GAMM</name>
<dbReference type="FunFam" id="3.30.70.360:FF:000003">
    <property type="entry name" value="Acetylornithine deacetylase"/>
    <property type="match status" value="1"/>
</dbReference>
<comment type="cofactor">
    <cofactor evidence="1">
        <name>Zn(2+)</name>
        <dbReference type="ChEBI" id="CHEBI:29105"/>
    </cofactor>
</comment>
<keyword evidence="8 12" id="KW-0378">Hydrolase</keyword>
<sequence length="386" mass="43053">MDAQQWLASLISFDTTSRNTNIPLIEVIEAWCKRHHLASQIILGRHEKKANLFATIPAKNGEVEGGIILSGHTDVVPVDGQLWDSDPFVATEHHGKIYGRGTADMKGFIAVVLALLPEFKTLKLKKPIHVAFTCDEEIGCLGVPYLLDYLQRAGIHPEACIVGEPSGMRPIVGYKGRQVYHCQIRGLAAHSSLTTRGCNAIEYACRLICYIKQIADYLKKEGPFDNDFDVEFTTMTTNIISGGEASNIIPGNCEFIFEIRYIPNSSLENIRSQIENYINHTLLPEMQSVYSEAAIYLDLTSDAPGFTALEDEPITSLVRTITGEKERFKVSYSTEAGLFQRAHIPTLICGPGHIEQAHRPNEYISIDQLKICESVLRNVIHFFCLN</sequence>
<keyword evidence="4" id="KW-0963">Cytoplasm</keyword>
<dbReference type="Proteomes" id="UP000054858">
    <property type="component" value="Unassembled WGS sequence"/>
</dbReference>
<gene>
    <name evidence="12" type="ORF">Loak_1718</name>
</gene>
<dbReference type="InterPro" id="IPR002933">
    <property type="entry name" value="Peptidase_M20"/>
</dbReference>
<dbReference type="GO" id="GO:0046872">
    <property type="term" value="F:metal ion binding"/>
    <property type="evidence" value="ECO:0007669"/>
    <property type="project" value="UniProtKB-KW"/>
</dbReference>
<evidence type="ECO:0000256" key="5">
    <source>
        <dbReference type="ARBA" id="ARBA00022571"/>
    </source>
</evidence>
<keyword evidence="9" id="KW-0862">Zinc</keyword>
<comment type="subcellular location">
    <subcellularLocation>
        <location evidence="2">Cytoplasm</location>
    </subcellularLocation>
</comment>
<evidence type="ECO:0000313" key="13">
    <source>
        <dbReference type="Proteomes" id="UP000054858"/>
    </source>
</evidence>
<dbReference type="NCBIfam" id="TIGR01892">
    <property type="entry name" value="AcOrn-deacetyl"/>
    <property type="match status" value="1"/>
</dbReference>
<dbReference type="GO" id="GO:0006526">
    <property type="term" value="P:L-arginine biosynthetic process"/>
    <property type="evidence" value="ECO:0007669"/>
    <property type="project" value="UniProtKB-KW"/>
</dbReference>
<protein>
    <submittedName>
        <fullName evidence="12">Acetylornithine deacetylase</fullName>
        <ecNumber evidence="12">3.5.1.16</ecNumber>
    </submittedName>
</protein>
<evidence type="ECO:0000259" key="11">
    <source>
        <dbReference type="Pfam" id="PF07687"/>
    </source>
</evidence>
<keyword evidence="6" id="KW-0028">Amino-acid biosynthesis</keyword>
<dbReference type="InterPro" id="IPR010169">
    <property type="entry name" value="AcOrn-deacetyl"/>
</dbReference>
<accession>A0A0W0X0F9</accession>
<dbReference type="SUPFAM" id="SSF53187">
    <property type="entry name" value="Zn-dependent exopeptidases"/>
    <property type="match status" value="1"/>
</dbReference>
<dbReference type="EC" id="3.5.1.16" evidence="12"/>
<dbReference type="SUPFAM" id="SSF55031">
    <property type="entry name" value="Bacterial exopeptidase dimerisation domain"/>
    <property type="match status" value="1"/>
</dbReference>
<dbReference type="PATRIC" id="fig|29423.5.peg.1798"/>
<reference evidence="12 13" key="1">
    <citation type="submission" date="2015-11" db="EMBL/GenBank/DDBJ databases">
        <title>Genomic analysis of 38 Legionella species identifies large and diverse effector repertoires.</title>
        <authorList>
            <person name="Burstein D."/>
            <person name="Amaro F."/>
            <person name="Zusman T."/>
            <person name="Lifshitz Z."/>
            <person name="Cohen O."/>
            <person name="Gilbert J.A."/>
            <person name="Pupko T."/>
            <person name="Shuman H.A."/>
            <person name="Segal G."/>
        </authorList>
    </citation>
    <scope>NUCLEOTIDE SEQUENCE [LARGE SCALE GENOMIC DNA]</scope>
    <source>
        <strain evidence="12 13">Oak Ridge-10</strain>
    </source>
</reference>
<comment type="caution">
    <text evidence="12">The sequence shown here is derived from an EMBL/GenBank/DDBJ whole genome shotgun (WGS) entry which is preliminary data.</text>
</comment>
<evidence type="ECO:0000256" key="6">
    <source>
        <dbReference type="ARBA" id="ARBA00022605"/>
    </source>
</evidence>
<feature type="domain" description="Peptidase M20 dimerisation" evidence="11">
    <location>
        <begin position="174"/>
        <end position="283"/>
    </location>
</feature>
<dbReference type="AlphaFoldDB" id="A0A0W0X0F9"/>
<evidence type="ECO:0000313" key="12">
    <source>
        <dbReference type="EMBL" id="KTD38042.1"/>
    </source>
</evidence>
<evidence type="ECO:0000256" key="4">
    <source>
        <dbReference type="ARBA" id="ARBA00022490"/>
    </source>
</evidence>
<dbReference type="Pfam" id="PF01546">
    <property type="entry name" value="Peptidase_M20"/>
    <property type="match status" value="1"/>
</dbReference>
<dbReference type="GO" id="GO:0005737">
    <property type="term" value="C:cytoplasm"/>
    <property type="evidence" value="ECO:0007669"/>
    <property type="project" value="UniProtKB-SubCell"/>
</dbReference>
<dbReference type="PANTHER" id="PTHR43808">
    <property type="entry name" value="ACETYLORNITHINE DEACETYLASE"/>
    <property type="match status" value="1"/>
</dbReference>
<evidence type="ECO:0000256" key="7">
    <source>
        <dbReference type="ARBA" id="ARBA00022723"/>
    </source>
</evidence>
<dbReference type="Pfam" id="PF07687">
    <property type="entry name" value="M20_dimer"/>
    <property type="match status" value="1"/>
</dbReference>
<proteinExistence type="inferred from homology"/>
<keyword evidence="7" id="KW-0479">Metal-binding</keyword>
<dbReference type="InterPro" id="IPR036264">
    <property type="entry name" value="Bact_exopeptidase_dim_dom"/>
</dbReference>
<organism evidence="12 13">
    <name type="scientific">Legionella oakridgensis</name>
    <dbReference type="NCBI Taxonomy" id="29423"/>
    <lineage>
        <taxon>Bacteria</taxon>
        <taxon>Pseudomonadati</taxon>
        <taxon>Pseudomonadota</taxon>
        <taxon>Gammaproteobacteria</taxon>
        <taxon>Legionellales</taxon>
        <taxon>Legionellaceae</taxon>
        <taxon>Legionella</taxon>
    </lineage>
</organism>
<evidence type="ECO:0000256" key="10">
    <source>
        <dbReference type="ARBA" id="ARBA00023285"/>
    </source>
</evidence>
<evidence type="ECO:0000256" key="9">
    <source>
        <dbReference type="ARBA" id="ARBA00022833"/>
    </source>
</evidence>
<dbReference type="InterPro" id="IPR011650">
    <property type="entry name" value="Peptidase_M20_dimer"/>
</dbReference>
<dbReference type="PANTHER" id="PTHR43808:SF31">
    <property type="entry name" value="N-ACETYL-L-CITRULLINE DEACETYLASE"/>
    <property type="match status" value="1"/>
</dbReference>
<dbReference type="InterPro" id="IPR050072">
    <property type="entry name" value="Peptidase_M20A"/>
</dbReference>
<evidence type="ECO:0000256" key="8">
    <source>
        <dbReference type="ARBA" id="ARBA00022801"/>
    </source>
</evidence>
<keyword evidence="5" id="KW-0055">Arginine biosynthesis</keyword>
<dbReference type="NCBIfam" id="NF005710">
    <property type="entry name" value="PRK07522.1"/>
    <property type="match status" value="1"/>
</dbReference>
<evidence type="ECO:0000256" key="3">
    <source>
        <dbReference type="ARBA" id="ARBA00005691"/>
    </source>
</evidence>